<keyword evidence="1" id="KW-1133">Transmembrane helix</keyword>
<keyword evidence="1" id="KW-0812">Transmembrane</keyword>
<feature type="transmembrane region" description="Helical" evidence="1">
    <location>
        <begin position="7"/>
        <end position="32"/>
    </location>
</feature>
<comment type="caution">
    <text evidence="2">The sequence shown here is derived from an EMBL/GenBank/DDBJ whole genome shotgun (WGS) entry which is preliminary data.</text>
</comment>
<dbReference type="AlphaFoldDB" id="A0A8T0C2U3"/>
<gene>
    <name evidence="2" type="ORF">PRUB_a3336</name>
</gene>
<keyword evidence="1" id="KW-0472">Membrane</keyword>
<name>A0A8T0C2U3_9GAMM</name>
<reference evidence="2 3" key="1">
    <citation type="journal article" date="2012" name="J. Bacteriol.">
        <title>Genome sequence of the cycloprodigiosin-producing bacterial strain Pseudoalteromonas rubra ATCC 29570(T).</title>
        <authorList>
            <person name="Xie B.B."/>
            <person name="Shu Y.L."/>
            <person name="Qin Q.L."/>
            <person name="Rong J.C."/>
            <person name="Zhang X.Y."/>
            <person name="Chen X.L."/>
            <person name="Zhou B.C."/>
            <person name="Zhang Y.Z."/>
        </authorList>
    </citation>
    <scope>NUCLEOTIDE SEQUENCE [LARGE SCALE GENOMIC DNA]</scope>
    <source>
        <strain evidence="2 3">DSM 6842</strain>
    </source>
</reference>
<proteinExistence type="predicted"/>
<evidence type="ECO:0000313" key="3">
    <source>
        <dbReference type="Proteomes" id="UP000016480"/>
    </source>
</evidence>
<sequence>MVKTKTYLLTWFLVLPNVAFNTAFLCNVYGIILTNNNGVVDIKTF</sequence>
<accession>A0A8T0C2U3</accession>
<dbReference type="EMBL" id="AHCD03000043">
    <property type="protein sequence ID" value="KAF7783542.1"/>
    <property type="molecule type" value="Genomic_DNA"/>
</dbReference>
<dbReference type="Proteomes" id="UP000016480">
    <property type="component" value="Unassembled WGS sequence"/>
</dbReference>
<evidence type="ECO:0000313" key="2">
    <source>
        <dbReference type="EMBL" id="KAF7783542.1"/>
    </source>
</evidence>
<organism evidence="2 3">
    <name type="scientific">Pseudoalteromonas rubra</name>
    <dbReference type="NCBI Taxonomy" id="43658"/>
    <lineage>
        <taxon>Bacteria</taxon>
        <taxon>Pseudomonadati</taxon>
        <taxon>Pseudomonadota</taxon>
        <taxon>Gammaproteobacteria</taxon>
        <taxon>Alteromonadales</taxon>
        <taxon>Pseudoalteromonadaceae</taxon>
        <taxon>Pseudoalteromonas</taxon>
    </lineage>
</organism>
<evidence type="ECO:0000256" key="1">
    <source>
        <dbReference type="SAM" id="Phobius"/>
    </source>
</evidence>
<protein>
    <submittedName>
        <fullName evidence="2">Uncharacterized protein</fullName>
    </submittedName>
</protein>